<dbReference type="PANTHER" id="PTHR10131:SF94">
    <property type="entry name" value="TNF RECEPTOR-ASSOCIATED FACTOR 4"/>
    <property type="match status" value="1"/>
</dbReference>
<dbReference type="Pfam" id="PF02176">
    <property type="entry name" value="zf-TRAF"/>
    <property type="match status" value="1"/>
</dbReference>
<dbReference type="SMART" id="SM00184">
    <property type="entry name" value="RING"/>
    <property type="match status" value="1"/>
</dbReference>
<dbReference type="EMBL" id="MCFK01006823">
    <property type="protein sequence ID" value="RKF58368.1"/>
    <property type="molecule type" value="Genomic_DNA"/>
</dbReference>
<keyword evidence="1 4" id="KW-0479">Metal-binding</keyword>
<evidence type="ECO:0000256" key="1">
    <source>
        <dbReference type="ARBA" id="ARBA00022723"/>
    </source>
</evidence>
<evidence type="ECO:0000313" key="10">
    <source>
        <dbReference type="Proteomes" id="UP000286134"/>
    </source>
</evidence>
<reference evidence="9 10" key="1">
    <citation type="journal article" date="2018" name="BMC Genomics">
        <title>Comparative genome analyses reveal sequence features reflecting distinct modes of host-adaptation between dicot and monocot powdery mildew.</title>
        <authorList>
            <person name="Wu Y."/>
            <person name="Ma X."/>
            <person name="Pan Z."/>
            <person name="Kale S.D."/>
            <person name="Song Y."/>
            <person name="King H."/>
            <person name="Zhang Q."/>
            <person name="Presley C."/>
            <person name="Deng X."/>
            <person name="Wei C.I."/>
            <person name="Xiao S."/>
        </authorList>
    </citation>
    <scope>NUCLEOTIDE SEQUENCE [LARGE SCALE GENOMIC DNA]</scope>
    <source>
        <strain evidence="9">UMSG2</strain>
    </source>
</reference>
<dbReference type="GO" id="GO:0008270">
    <property type="term" value="F:zinc ion binding"/>
    <property type="evidence" value="ECO:0007669"/>
    <property type="project" value="UniProtKB-KW"/>
</dbReference>
<keyword evidence="5" id="KW-0175">Coiled coil</keyword>
<evidence type="ECO:0000259" key="8">
    <source>
        <dbReference type="PROSITE" id="PS50145"/>
    </source>
</evidence>
<dbReference type="SUPFAM" id="SSF49599">
    <property type="entry name" value="TRAF domain-like"/>
    <property type="match status" value="1"/>
</dbReference>
<feature type="domain" description="TRAF-type" evidence="8">
    <location>
        <begin position="221"/>
        <end position="277"/>
    </location>
</feature>
<keyword evidence="10" id="KW-1185">Reference proteome</keyword>
<dbReference type="AlphaFoldDB" id="A0A420HLR0"/>
<evidence type="ECO:0000256" key="5">
    <source>
        <dbReference type="SAM" id="Coils"/>
    </source>
</evidence>
<keyword evidence="9" id="KW-0675">Receptor</keyword>
<comment type="caution">
    <text evidence="9">The sequence shown here is derived from an EMBL/GenBank/DDBJ whole genome shotgun (WGS) entry which is preliminary data.</text>
</comment>
<dbReference type="SUPFAM" id="SSF57850">
    <property type="entry name" value="RING/U-box"/>
    <property type="match status" value="1"/>
</dbReference>
<protein>
    <submittedName>
        <fullName evidence="9">TNF receptor-associated factor family protein</fullName>
    </submittedName>
</protein>
<dbReference type="PANTHER" id="PTHR10131">
    <property type="entry name" value="TNF RECEPTOR ASSOCIATED FACTOR"/>
    <property type="match status" value="1"/>
</dbReference>
<evidence type="ECO:0000256" key="6">
    <source>
        <dbReference type="SAM" id="MobiDB-lite"/>
    </source>
</evidence>
<dbReference type="PROSITE" id="PS50089">
    <property type="entry name" value="ZF_RING_2"/>
    <property type="match status" value="1"/>
</dbReference>
<feature type="region of interest" description="Disordered" evidence="6">
    <location>
        <begin position="432"/>
        <end position="478"/>
    </location>
</feature>
<dbReference type="Gene3D" id="3.30.40.10">
    <property type="entry name" value="Zinc/RING finger domain, C3HC4 (zinc finger)"/>
    <property type="match status" value="2"/>
</dbReference>
<dbReference type="PROSITE" id="PS50145">
    <property type="entry name" value="ZF_TRAF"/>
    <property type="match status" value="1"/>
</dbReference>
<dbReference type="InterPro" id="IPR001841">
    <property type="entry name" value="Znf_RING"/>
</dbReference>
<keyword evidence="2 4" id="KW-0863">Zinc-finger</keyword>
<feature type="domain" description="RING-type" evidence="7">
    <location>
        <begin position="86"/>
        <end position="124"/>
    </location>
</feature>
<feature type="compositionally biased region" description="Low complexity" evidence="6">
    <location>
        <begin position="447"/>
        <end position="464"/>
    </location>
</feature>
<dbReference type="InterPro" id="IPR001293">
    <property type="entry name" value="Znf_TRAF"/>
</dbReference>
<name>A0A420HLR0_9PEZI</name>
<dbReference type="Proteomes" id="UP000286134">
    <property type="component" value="Unassembled WGS sequence"/>
</dbReference>
<feature type="coiled-coil region" evidence="5">
    <location>
        <begin position="292"/>
        <end position="319"/>
    </location>
</feature>
<evidence type="ECO:0000256" key="2">
    <source>
        <dbReference type="ARBA" id="ARBA00022771"/>
    </source>
</evidence>
<organism evidence="9 10">
    <name type="scientific">Erysiphe neolycopersici</name>
    <dbReference type="NCBI Taxonomy" id="212602"/>
    <lineage>
        <taxon>Eukaryota</taxon>
        <taxon>Fungi</taxon>
        <taxon>Dikarya</taxon>
        <taxon>Ascomycota</taxon>
        <taxon>Pezizomycotina</taxon>
        <taxon>Leotiomycetes</taxon>
        <taxon>Erysiphales</taxon>
        <taxon>Erysiphaceae</taxon>
        <taxon>Erysiphe</taxon>
    </lineage>
</organism>
<dbReference type="InterPro" id="IPR017907">
    <property type="entry name" value="Znf_RING_CS"/>
</dbReference>
<dbReference type="STRING" id="212602.A0A420HLR0"/>
<evidence type="ECO:0000256" key="3">
    <source>
        <dbReference type="ARBA" id="ARBA00022833"/>
    </source>
</evidence>
<gene>
    <name evidence="9" type="ORF">OnM2_068041</name>
</gene>
<feature type="zinc finger region" description="TRAF-type" evidence="4">
    <location>
        <begin position="221"/>
        <end position="277"/>
    </location>
</feature>
<accession>A0A420HLR0</accession>
<sequence length="478" mass="53960">MPQRANSTSNISSYSIEDYSLDELIEPLQSSSLVSSRNSAPPNTSSEYNIKSPRRFSCGPITLNLAHKVDLRAITYEKLVDENLICAICQCALIDPISTRCQHIFCSECLDNALTHSLNCPIDRSILTRESDMVPAPRIIQNQLDNLKVLCPCCHAPISRSMIVNHMSKYCPESLIKCPGINTDKKCPLLIRRKLSSKGCLHYVSSCPDCEKSLLQINMSSHREDTCEARYCTCEKCGMEILRIQRVNHEEECPEVTIPCIWEELGCEHQFPRKELKDHISCCNFRFFGKMAGMLKKEINDLRSNVRTLSETNQLQERRIKFLESGCRQFDRAIEYSELPSHNLPISPEVSSTEPLNSGHEYLLSLLEFQESKLSQLSAGMTELEAKQTTMLFNETIPIKNELAEIRSLQQTASMHIRWLMAFRIRENSRRVIGSNGPSTVSNTDASDPTGSSGSSDSLTTLSRRTSESMSRDVTTKL</sequence>
<dbReference type="Pfam" id="PF13923">
    <property type="entry name" value="zf-C3HC4_2"/>
    <property type="match status" value="1"/>
</dbReference>
<dbReference type="OrthoDB" id="1630758at2759"/>
<evidence type="ECO:0000259" key="7">
    <source>
        <dbReference type="PROSITE" id="PS50089"/>
    </source>
</evidence>
<dbReference type="PROSITE" id="PS00518">
    <property type="entry name" value="ZF_RING_1"/>
    <property type="match status" value="1"/>
</dbReference>
<evidence type="ECO:0000313" key="9">
    <source>
        <dbReference type="EMBL" id="RKF58368.1"/>
    </source>
</evidence>
<feature type="compositionally biased region" description="Polar residues" evidence="6">
    <location>
        <begin position="436"/>
        <end position="446"/>
    </location>
</feature>
<feature type="compositionally biased region" description="Basic and acidic residues" evidence="6">
    <location>
        <begin position="465"/>
        <end position="478"/>
    </location>
</feature>
<evidence type="ECO:0000256" key="4">
    <source>
        <dbReference type="PROSITE-ProRule" id="PRU00207"/>
    </source>
</evidence>
<dbReference type="InterPro" id="IPR013083">
    <property type="entry name" value="Znf_RING/FYVE/PHD"/>
</dbReference>
<proteinExistence type="predicted"/>
<keyword evidence="3 4" id="KW-0862">Zinc</keyword>